<dbReference type="AlphaFoldDB" id="A0A6A6J0Y4"/>
<dbReference type="Proteomes" id="UP000800094">
    <property type="component" value="Unassembled WGS sequence"/>
</dbReference>
<feature type="region of interest" description="Disordered" evidence="1">
    <location>
        <begin position="119"/>
        <end position="153"/>
    </location>
</feature>
<reference evidence="2" key="1">
    <citation type="journal article" date="2020" name="Stud. Mycol.">
        <title>101 Dothideomycetes genomes: a test case for predicting lifestyles and emergence of pathogens.</title>
        <authorList>
            <person name="Haridas S."/>
            <person name="Albert R."/>
            <person name="Binder M."/>
            <person name="Bloem J."/>
            <person name="Labutti K."/>
            <person name="Salamov A."/>
            <person name="Andreopoulos B."/>
            <person name="Baker S."/>
            <person name="Barry K."/>
            <person name="Bills G."/>
            <person name="Bluhm B."/>
            <person name="Cannon C."/>
            <person name="Castanera R."/>
            <person name="Culley D."/>
            <person name="Daum C."/>
            <person name="Ezra D."/>
            <person name="Gonzalez J."/>
            <person name="Henrissat B."/>
            <person name="Kuo A."/>
            <person name="Liang C."/>
            <person name="Lipzen A."/>
            <person name="Lutzoni F."/>
            <person name="Magnuson J."/>
            <person name="Mondo S."/>
            <person name="Nolan M."/>
            <person name="Ohm R."/>
            <person name="Pangilinan J."/>
            <person name="Park H.-J."/>
            <person name="Ramirez L."/>
            <person name="Alfaro M."/>
            <person name="Sun H."/>
            <person name="Tritt A."/>
            <person name="Yoshinaga Y."/>
            <person name="Zwiers L.-H."/>
            <person name="Turgeon B."/>
            <person name="Goodwin S."/>
            <person name="Spatafora J."/>
            <person name="Crous P."/>
            <person name="Grigoriev I."/>
        </authorList>
    </citation>
    <scope>NUCLEOTIDE SEQUENCE</scope>
    <source>
        <strain evidence="2">CBS 122368</strain>
    </source>
</reference>
<dbReference type="GeneID" id="54587636"/>
<organism evidence="2 3">
    <name type="scientific">Trematosphaeria pertusa</name>
    <dbReference type="NCBI Taxonomy" id="390896"/>
    <lineage>
        <taxon>Eukaryota</taxon>
        <taxon>Fungi</taxon>
        <taxon>Dikarya</taxon>
        <taxon>Ascomycota</taxon>
        <taxon>Pezizomycotina</taxon>
        <taxon>Dothideomycetes</taxon>
        <taxon>Pleosporomycetidae</taxon>
        <taxon>Pleosporales</taxon>
        <taxon>Massarineae</taxon>
        <taxon>Trematosphaeriaceae</taxon>
        <taxon>Trematosphaeria</taxon>
    </lineage>
</organism>
<feature type="region of interest" description="Disordered" evidence="1">
    <location>
        <begin position="62"/>
        <end position="91"/>
    </location>
</feature>
<dbReference type="RefSeq" id="XP_033690836.1">
    <property type="nucleotide sequence ID" value="XM_033834306.1"/>
</dbReference>
<evidence type="ECO:0000313" key="3">
    <source>
        <dbReference type="Proteomes" id="UP000800094"/>
    </source>
</evidence>
<name>A0A6A6J0Y4_9PLEO</name>
<protein>
    <submittedName>
        <fullName evidence="2">Uncharacterized protein</fullName>
    </submittedName>
</protein>
<gene>
    <name evidence="2" type="ORF">BU26DRAFT_573618</name>
</gene>
<evidence type="ECO:0000256" key="1">
    <source>
        <dbReference type="SAM" id="MobiDB-lite"/>
    </source>
</evidence>
<sequence>MFGEVWHLDGMEGWMDRPRCLRNIATATPMSVRATSVLPVCAGSGMSKSSCFTSMSTALRRSGLQDAASSDGSECGSEPLQKKGNNPPMWACEQNPVDWKESANKSTLKTTGYVPTYASAQSSHVRSIPPAPGLRPILKPRISKLPTTSKMLS</sequence>
<evidence type="ECO:0000313" key="2">
    <source>
        <dbReference type="EMBL" id="KAF2255832.1"/>
    </source>
</evidence>
<accession>A0A6A6J0Y4</accession>
<dbReference type="EMBL" id="ML987189">
    <property type="protein sequence ID" value="KAF2255832.1"/>
    <property type="molecule type" value="Genomic_DNA"/>
</dbReference>
<proteinExistence type="predicted"/>
<keyword evidence="3" id="KW-1185">Reference proteome</keyword>